<reference evidence="5 6" key="1">
    <citation type="submission" date="2021-03" db="EMBL/GenBank/DDBJ databases">
        <title>Genomic Encyclopedia of Type Strains, Phase IV (KMG-IV): sequencing the most valuable type-strain genomes for metagenomic binning, comparative biology and taxonomic classification.</title>
        <authorList>
            <person name="Goeker M."/>
        </authorList>
    </citation>
    <scope>NUCLEOTIDE SEQUENCE [LARGE SCALE GENOMIC DNA]</scope>
    <source>
        <strain evidence="5 6">DSM 24738</strain>
    </source>
</reference>
<dbReference type="PROSITE" id="PS51257">
    <property type="entry name" value="PROKAR_LIPOPROTEIN"/>
    <property type="match status" value="1"/>
</dbReference>
<evidence type="ECO:0000256" key="4">
    <source>
        <dbReference type="SAM" id="SignalP"/>
    </source>
</evidence>
<comment type="caution">
    <text evidence="5">The sequence shown here is derived from an EMBL/GenBank/DDBJ whole genome shotgun (WGS) entry which is preliminary data.</text>
</comment>
<dbReference type="InterPro" id="IPR006129">
    <property type="entry name" value="AdhesinB"/>
</dbReference>
<evidence type="ECO:0000256" key="2">
    <source>
        <dbReference type="ARBA" id="ARBA00022729"/>
    </source>
</evidence>
<gene>
    <name evidence="5" type="ORF">J2Z37_003144</name>
</gene>
<dbReference type="InterPro" id="IPR050492">
    <property type="entry name" value="Bact_metal-bind_prot9"/>
</dbReference>
<feature type="signal peptide" evidence="4">
    <location>
        <begin position="1"/>
        <end position="19"/>
    </location>
</feature>
<dbReference type="EMBL" id="JAGGKT010000009">
    <property type="protein sequence ID" value="MBP1933133.1"/>
    <property type="molecule type" value="Genomic_DNA"/>
</dbReference>
<dbReference type="PRINTS" id="PR00691">
    <property type="entry name" value="ADHESINB"/>
</dbReference>
<keyword evidence="1 3" id="KW-0813">Transport</keyword>
<evidence type="ECO:0000256" key="1">
    <source>
        <dbReference type="ARBA" id="ARBA00022448"/>
    </source>
</evidence>
<protein>
    <submittedName>
        <fullName evidence="5">Zinc transport system substrate-binding protein</fullName>
    </submittedName>
</protein>
<dbReference type="InterPro" id="IPR006128">
    <property type="entry name" value="Lipoprotein_PsaA-like"/>
</dbReference>
<sequence length="317" mass="35537">MSRIFNLMICSTIFIFLLAGCGGEEPESSQGQVSADQDQKPIQIYTTIYPLYDFAKKIAGNQAHVENIVPPGVESHDFEPTVQDMMNLNKAQIFIYNGAGFEGWVEKALSALNQSKLIVVNTSEQVKVLGDESDHSAEHGHEGIDPHIWLDPNRAKVQAEAIKNALVQIDPAHQTYYEENFEELTIKFNELDQDYKDLRTHANRTDMLVSHAAFGYLADAYGFEQIAISGLSPSDEPSTKELQQIVELAKEREIHYILFETIVSGKVAEVVKSEVGAEALTLNTIESLSEEEMDEGQDYFTVMQKNLETLKIALQYK</sequence>
<dbReference type="RefSeq" id="WP_209811155.1">
    <property type="nucleotide sequence ID" value="NZ_JAGGKT010000009.1"/>
</dbReference>
<evidence type="ECO:0000256" key="3">
    <source>
        <dbReference type="RuleBase" id="RU003512"/>
    </source>
</evidence>
<dbReference type="Proteomes" id="UP001519343">
    <property type="component" value="Unassembled WGS sequence"/>
</dbReference>
<proteinExistence type="inferred from homology"/>
<dbReference type="PANTHER" id="PTHR42953:SF8">
    <property type="entry name" value="ZINT DOMAIN-CONTAINING PROTEIN"/>
    <property type="match status" value="1"/>
</dbReference>
<keyword evidence="6" id="KW-1185">Reference proteome</keyword>
<dbReference type="PANTHER" id="PTHR42953">
    <property type="entry name" value="HIGH-AFFINITY ZINC UPTAKE SYSTEM PROTEIN ZNUA-RELATED"/>
    <property type="match status" value="1"/>
</dbReference>
<dbReference type="CDD" id="cd01017">
    <property type="entry name" value="AdcA"/>
    <property type="match status" value="1"/>
</dbReference>
<dbReference type="Gene3D" id="3.40.50.1980">
    <property type="entry name" value="Nitrogenase molybdenum iron protein domain"/>
    <property type="match status" value="2"/>
</dbReference>
<dbReference type="PRINTS" id="PR00690">
    <property type="entry name" value="ADHESNFAMILY"/>
</dbReference>
<name>A0ABS4GS75_9BACL</name>
<dbReference type="Pfam" id="PF01297">
    <property type="entry name" value="ZnuA"/>
    <property type="match status" value="1"/>
</dbReference>
<keyword evidence="2 4" id="KW-0732">Signal</keyword>
<accession>A0ABS4GS75</accession>
<organism evidence="5 6">
    <name type="scientific">Ammoniphilus resinae</name>
    <dbReference type="NCBI Taxonomy" id="861532"/>
    <lineage>
        <taxon>Bacteria</taxon>
        <taxon>Bacillati</taxon>
        <taxon>Bacillota</taxon>
        <taxon>Bacilli</taxon>
        <taxon>Bacillales</taxon>
        <taxon>Paenibacillaceae</taxon>
        <taxon>Aneurinibacillus group</taxon>
        <taxon>Ammoniphilus</taxon>
    </lineage>
</organism>
<evidence type="ECO:0000313" key="5">
    <source>
        <dbReference type="EMBL" id="MBP1933133.1"/>
    </source>
</evidence>
<comment type="similarity">
    <text evidence="3">Belongs to the bacterial solute-binding protein 9 family.</text>
</comment>
<feature type="chain" id="PRO_5045205811" evidence="4">
    <location>
        <begin position="20"/>
        <end position="317"/>
    </location>
</feature>
<evidence type="ECO:0000313" key="6">
    <source>
        <dbReference type="Proteomes" id="UP001519343"/>
    </source>
</evidence>
<dbReference type="InterPro" id="IPR006127">
    <property type="entry name" value="ZnuA-like"/>
</dbReference>
<dbReference type="SUPFAM" id="SSF53807">
    <property type="entry name" value="Helical backbone' metal receptor"/>
    <property type="match status" value="1"/>
</dbReference>